<keyword evidence="3" id="KW-1185">Reference proteome</keyword>
<reference evidence="2 3" key="1">
    <citation type="journal article" date="2018" name="IMA Fungus">
        <title>IMA Genome-F 9: Draft genome sequence of Annulohypoxylon stygium, Aspergillus mulundensis, Berkeleyomyces basicola (syn. Thielaviopsis basicola), Ceratocystis smalleyi, two Cercospora beticola strains, Coleophoma cylindrospora, Fusarium fracticaudum, Phialophora cf. hyalina, and Morchella septimelata.</title>
        <authorList>
            <person name="Wingfield B.D."/>
            <person name="Bills G.F."/>
            <person name="Dong Y."/>
            <person name="Huang W."/>
            <person name="Nel W.J."/>
            <person name="Swalarsk-Parry B.S."/>
            <person name="Vaghefi N."/>
            <person name="Wilken P.M."/>
            <person name="An Z."/>
            <person name="de Beer Z.W."/>
            <person name="De Vos L."/>
            <person name="Chen L."/>
            <person name="Duong T.A."/>
            <person name="Gao Y."/>
            <person name="Hammerbacher A."/>
            <person name="Kikkert J.R."/>
            <person name="Li Y."/>
            <person name="Li H."/>
            <person name="Li K."/>
            <person name="Li Q."/>
            <person name="Liu X."/>
            <person name="Ma X."/>
            <person name="Naidoo K."/>
            <person name="Pethybridge S.J."/>
            <person name="Sun J."/>
            <person name="Steenkamp E.T."/>
            <person name="van der Nest M.A."/>
            <person name="van Wyk S."/>
            <person name="Wingfield M.J."/>
            <person name="Xiong C."/>
            <person name="Yue Q."/>
            <person name="Zhang X."/>
        </authorList>
    </citation>
    <scope>NUCLEOTIDE SEQUENCE [LARGE SCALE GENOMIC DNA]</scope>
    <source>
        <strain evidence="2 3">BP6252</strain>
    </source>
</reference>
<dbReference type="AlphaFoldDB" id="A0A3D8QWV0"/>
<sequence length="189" mass="21073">MSDHYERKRTFYPRAKMTETWLVSKLRTLSPQMLLWPYVVKKFKAALEAGWKQANGNLTCFQLATTHALLARSLIKVQLEYSHVWSGDIMMRWHTAAVALLDDAGRPSGANAGSQALSGKRIAEAQTAFVTASERHGGYWDRTSADGVSNLNGTIHNAAVCTAEKPPIDERTKHLPDRGRRKLLIGQGR</sequence>
<organism evidence="2 3">
    <name type="scientific">Coleophoma cylindrospora</name>
    <dbReference type="NCBI Taxonomy" id="1849047"/>
    <lineage>
        <taxon>Eukaryota</taxon>
        <taxon>Fungi</taxon>
        <taxon>Dikarya</taxon>
        <taxon>Ascomycota</taxon>
        <taxon>Pezizomycotina</taxon>
        <taxon>Leotiomycetes</taxon>
        <taxon>Helotiales</taxon>
        <taxon>Dermateaceae</taxon>
        <taxon>Coleophoma</taxon>
    </lineage>
</organism>
<evidence type="ECO:0000256" key="1">
    <source>
        <dbReference type="SAM" id="MobiDB-lite"/>
    </source>
</evidence>
<dbReference type="Proteomes" id="UP000256645">
    <property type="component" value="Unassembled WGS sequence"/>
</dbReference>
<proteinExistence type="predicted"/>
<evidence type="ECO:0000313" key="2">
    <source>
        <dbReference type="EMBL" id="RDW66171.1"/>
    </source>
</evidence>
<dbReference type="EMBL" id="PDLM01000011">
    <property type="protein sequence ID" value="RDW66171.1"/>
    <property type="molecule type" value="Genomic_DNA"/>
</dbReference>
<name>A0A3D8QWV0_9HELO</name>
<feature type="compositionally biased region" description="Basic and acidic residues" evidence="1">
    <location>
        <begin position="167"/>
        <end position="178"/>
    </location>
</feature>
<comment type="caution">
    <text evidence="2">The sequence shown here is derived from an EMBL/GenBank/DDBJ whole genome shotgun (WGS) entry which is preliminary data.</text>
</comment>
<feature type="region of interest" description="Disordered" evidence="1">
    <location>
        <begin position="167"/>
        <end position="189"/>
    </location>
</feature>
<protein>
    <submittedName>
        <fullName evidence="2">Uncharacterized protein</fullName>
    </submittedName>
</protein>
<accession>A0A3D8QWV0</accession>
<evidence type="ECO:0000313" key="3">
    <source>
        <dbReference type="Proteomes" id="UP000256645"/>
    </source>
</evidence>
<gene>
    <name evidence="2" type="ORF">BP6252_09806</name>
</gene>